<evidence type="ECO:0000313" key="3">
    <source>
        <dbReference type="Proteomes" id="UP001163739"/>
    </source>
</evidence>
<dbReference type="Gene3D" id="3.90.550.10">
    <property type="entry name" value="Spore Coat Polysaccharide Biosynthesis Protein SpsA, Chain A"/>
    <property type="match status" value="1"/>
</dbReference>
<dbReference type="InterPro" id="IPR001173">
    <property type="entry name" value="Glyco_trans_2-like"/>
</dbReference>
<dbReference type="Pfam" id="PF00535">
    <property type="entry name" value="Glycos_transf_2"/>
    <property type="match status" value="1"/>
</dbReference>
<dbReference type="EMBL" id="CP100390">
    <property type="protein sequence ID" value="UZE94364.1"/>
    <property type="molecule type" value="Genomic_DNA"/>
</dbReference>
<gene>
    <name evidence="2" type="ORF">NKI27_09675</name>
</gene>
<keyword evidence="3" id="KW-1185">Reference proteome</keyword>
<dbReference type="PANTHER" id="PTHR43685">
    <property type="entry name" value="GLYCOSYLTRANSFERASE"/>
    <property type="match status" value="1"/>
</dbReference>
<organism evidence="2 3">
    <name type="scientific">Alkalimarinus alittae</name>
    <dbReference type="NCBI Taxonomy" id="2961619"/>
    <lineage>
        <taxon>Bacteria</taxon>
        <taxon>Pseudomonadati</taxon>
        <taxon>Pseudomonadota</taxon>
        <taxon>Gammaproteobacteria</taxon>
        <taxon>Alteromonadales</taxon>
        <taxon>Alteromonadaceae</taxon>
        <taxon>Alkalimarinus</taxon>
    </lineage>
</organism>
<dbReference type="RefSeq" id="WP_265045859.1">
    <property type="nucleotide sequence ID" value="NZ_CP100390.1"/>
</dbReference>
<dbReference type="InterPro" id="IPR029044">
    <property type="entry name" value="Nucleotide-diphossugar_trans"/>
</dbReference>
<sequence length="314" mass="35131">MKISIVIPTYNSAAYITETLNSLIEQAYADQEIIVVDDGSTDNTPAIMAAFTNRYSFISYTVIENNGGPAKPRNVGIGLATGDVVFLFDSDDIALPGKFTEAMKVFEQEPSVGMVTTNFSIVDSDAKNIVRNRMIDDYVSLQSILGRKITDNAYFVESSDAFAALISANYVGTPGVGIRKEILAKIGGFDETLRHIDDREMWLRVAYETNIGYISEPSFLYRNHEQSISKKRSSLQSKERLMVAKKLERLPKSQQASKNLKVFKSKNYYELGMAMLKQPNARLDAFNCFFNSFLCRPHVAAFKGLIKAIIGRKY</sequence>
<dbReference type="PANTHER" id="PTHR43685:SF11">
    <property type="entry name" value="GLYCOSYLTRANSFERASE TAGX-RELATED"/>
    <property type="match status" value="1"/>
</dbReference>
<proteinExistence type="predicted"/>
<feature type="domain" description="Glycosyltransferase 2-like" evidence="1">
    <location>
        <begin position="4"/>
        <end position="149"/>
    </location>
</feature>
<dbReference type="Proteomes" id="UP001163739">
    <property type="component" value="Chromosome"/>
</dbReference>
<accession>A0ABY6MX09</accession>
<dbReference type="InterPro" id="IPR050834">
    <property type="entry name" value="Glycosyltransf_2"/>
</dbReference>
<name>A0ABY6MX09_9ALTE</name>
<reference evidence="2" key="1">
    <citation type="submission" date="2022-06" db="EMBL/GenBank/DDBJ databases">
        <title>Alkalimarinus sp. nov., isolated from gut of a Alitta virens.</title>
        <authorList>
            <person name="Yang A.I."/>
            <person name="Shin N.-R."/>
        </authorList>
    </citation>
    <scope>NUCLEOTIDE SEQUENCE</scope>
    <source>
        <strain evidence="2">A2M4</strain>
    </source>
</reference>
<dbReference type="SUPFAM" id="SSF53448">
    <property type="entry name" value="Nucleotide-diphospho-sugar transferases"/>
    <property type="match status" value="1"/>
</dbReference>
<dbReference type="CDD" id="cd00761">
    <property type="entry name" value="Glyco_tranf_GTA_type"/>
    <property type="match status" value="1"/>
</dbReference>
<evidence type="ECO:0000313" key="2">
    <source>
        <dbReference type="EMBL" id="UZE94364.1"/>
    </source>
</evidence>
<evidence type="ECO:0000259" key="1">
    <source>
        <dbReference type="Pfam" id="PF00535"/>
    </source>
</evidence>
<protein>
    <submittedName>
        <fullName evidence="2">Glycosyltransferase family 2 protein</fullName>
    </submittedName>
</protein>